<evidence type="ECO:0000313" key="2">
    <source>
        <dbReference type="EMBL" id="OXU19551.1"/>
    </source>
</evidence>
<feature type="region of interest" description="Disordered" evidence="1">
    <location>
        <begin position="136"/>
        <end position="201"/>
    </location>
</feature>
<feature type="compositionally biased region" description="Acidic residues" evidence="1">
    <location>
        <begin position="136"/>
        <end position="178"/>
    </location>
</feature>
<organism evidence="2 3">
    <name type="scientific">Trichomalopsis sarcophagae</name>
    <dbReference type="NCBI Taxonomy" id="543379"/>
    <lineage>
        <taxon>Eukaryota</taxon>
        <taxon>Metazoa</taxon>
        <taxon>Ecdysozoa</taxon>
        <taxon>Arthropoda</taxon>
        <taxon>Hexapoda</taxon>
        <taxon>Insecta</taxon>
        <taxon>Pterygota</taxon>
        <taxon>Neoptera</taxon>
        <taxon>Endopterygota</taxon>
        <taxon>Hymenoptera</taxon>
        <taxon>Apocrita</taxon>
        <taxon>Proctotrupomorpha</taxon>
        <taxon>Chalcidoidea</taxon>
        <taxon>Pteromalidae</taxon>
        <taxon>Pteromalinae</taxon>
        <taxon>Trichomalopsis</taxon>
    </lineage>
</organism>
<sequence>MRILCVAESNVRAGYRYRIGLPLLPPTHDPMLSQYCEDRAADEEVAAILASVSPINVAPLVMFAVYGSPQLLYPELGVAVDNESVVGKKEEEVARVWEVQDAVENAERIFAKQAEAQALTQEEEEAARVRLLRDAEAEESMEEEENEITEEEEASEEEGEEEEAHDSGVDSDADDLMDESSSASSSSDDEDVPYDSVRDPE</sequence>
<dbReference type="EMBL" id="NNAY01003361">
    <property type="protein sequence ID" value="OXU19551.1"/>
    <property type="molecule type" value="Genomic_DNA"/>
</dbReference>
<gene>
    <name evidence="2" type="ORF">TSAR_003801</name>
</gene>
<dbReference type="Proteomes" id="UP000215335">
    <property type="component" value="Unassembled WGS sequence"/>
</dbReference>
<protein>
    <submittedName>
        <fullName evidence="2">Uncharacterized protein</fullName>
    </submittedName>
</protein>
<evidence type="ECO:0000256" key="1">
    <source>
        <dbReference type="SAM" id="MobiDB-lite"/>
    </source>
</evidence>
<evidence type="ECO:0000313" key="3">
    <source>
        <dbReference type="Proteomes" id="UP000215335"/>
    </source>
</evidence>
<reference evidence="2 3" key="1">
    <citation type="journal article" date="2017" name="Curr. Biol.">
        <title>The Evolution of Venom by Co-option of Single-Copy Genes.</title>
        <authorList>
            <person name="Martinson E.O."/>
            <person name="Mrinalini"/>
            <person name="Kelkar Y.D."/>
            <person name="Chang C.H."/>
            <person name="Werren J.H."/>
        </authorList>
    </citation>
    <scope>NUCLEOTIDE SEQUENCE [LARGE SCALE GENOMIC DNA]</scope>
    <source>
        <strain evidence="2 3">Alberta</strain>
        <tissue evidence="2">Whole body</tissue>
    </source>
</reference>
<comment type="caution">
    <text evidence="2">The sequence shown here is derived from an EMBL/GenBank/DDBJ whole genome shotgun (WGS) entry which is preliminary data.</text>
</comment>
<accession>A0A232EMI5</accession>
<proteinExistence type="predicted"/>
<dbReference type="AlphaFoldDB" id="A0A232EMI5"/>
<keyword evidence="3" id="KW-1185">Reference proteome</keyword>
<name>A0A232EMI5_9HYME</name>